<dbReference type="PROSITE" id="PS50837">
    <property type="entry name" value="NACHT"/>
    <property type="match status" value="1"/>
</dbReference>
<dbReference type="Pfam" id="PF05729">
    <property type="entry name" value="NACHT"/>
    <property type="match status" value="1"/>
</dbReference>
<evidence type="ECO:0000313" key="5">
    <source>
        <dbReference type="Proteomes" id="UP001285352"/>
    </source>
</evidence>
<evidence type="ECO:0000313" key="4">
    <source>
        <dbReference type="EMBL" id="MDX8148436.1"/>
    </source>
</evidence>
<gene>
    <name evidence="4" type="ORF">SK854_40420</name>
</gene>
<proteinExistence type="predicted"/>
<dbReference type="PRINTS" id="PR00364">
    <property type="entry name" value="DISEASERSIST"/>
</dbReference>
<evidence type="ECO:0000256" key="2">
    <source>
        <dbReference type="ARBA" id="ARBA00022840"/>
    </source>
</evidence>
<keyword evidence="5" id="KW-1185">Reference proteome</keyword>
<organism evidence="4 5">
    <name type="scientific">Lentzea sokolovensis</name>
    <dbReference type="NCBI Taxonomy" id="3095429"/>
    <lineage>
        <taxon>Bacteria</taxon>
        <taxon>Bacillati</taxon>
        <taxon>Actinomycetota</taxon>
        <taxon>Actinomycetes</taxon>
        <taxon>Pseudonocardiales</taxon>
        <taxon>Pseudonocardiaceae</taxon>
        <taxon>Lentzea</taxon>
    </lineage>
</organism>
<protein>
    <submittedName>
        <fullName evidence="4">NACHT domain-containing protein</fullName>
    </submittedName>
</protein>
<dbReference type="InterPro" id="IPR032675">
    <property type="entry name" value="LRR_dom_sf"/>
</dbReference>
<dbReference type="PANTHER" id="PTHR46844">
    <property type="entry name" value="SLR5058 PROTEIN"/>
    <property type="match status" value="1"/>
</dbReference>
<dbReference type="InterPro" id="IPR007111">
    <property type="entry name" value="NACHT_NTPase"/>
</dbReference>
<reference evidence="4 5" key="1">
    <citation type="submission" date="2023-11" db="EMBL/GenBank/DDBJ databases">
        <title>Lentzea sokolovensis, sp. nov., Lentzea kristufkii, sp. nov., and Lentzea miocenensis, sp. nov., rare actinobacteria from Sokolov Coal Basin, Miocene lacustrine sediment, Czech Republic.</title>
        <authorList>
            <person name="Lara A."/>
            <person name="Kotroba L."/>
            <person name="Nouioui I."/>
            <person name="Neumann-Schaal M."/>
            <person name="Mast Y."/>
            <person name="Chronakova A."/>
        </authorList>
    </citation>
    <scope>NUCLEOTIDE SEQUENCE [LARGE SCALE GENOMIC DNA]</scope>
    <source>
        <strain evidence="4 5">BCCO 10_0061</strain>
    </source>
</reference>
<dbReference type="RefSeq" id="WP_319980433.1">
    <property type="nucleotide sequence ID" value="NZ_JAXAVU010000016.1"/>
</dbReference>
<accession>A0ABU4V9G1</accession>
<dbReference type="Gene3D" id="3.80.10.10">
    <property type="entry name" value="Ribonuclease Inhibitor"/>
    <property type="match status" value="1"/>
</dbReference>
<dbReference type="EMBL" id="JAXAVU010000016">
    <property type="protein sequence ID" value="MDX8148436.1"/>
    <property type="molecule type" value="Genomic_DNA"/>
</dbReference>
<sequence length="1093" mass="122846">MVDALRLAKALVDPLVRTMLSERRRRDERSRPLSDLINVSLLDDYKKRKFRREVEAIRDAVAQRLESFSIGEWANFDEGDRAATLSAVADAFESANLTDTVLMATNANPVQLARHIRSSIEANHTAIGLSGPANSFFERLVTECSTVYAQLVVQLSSFGPRSLVELLDRTSSLSIQIEHVLRRLPQRTIEAPDGTDHDVDFMQRYLNHISASLDVIELFGIDVRTYSPDTALSVAYISLTVSPESTPERNLDPAQHTVLEQLNHAAAHEAGIKVEHALGHSPRILIRGEAGSGKTTLLQWLAVNSARSSFKAELSEWNQLTPFLVKLRNYAGNPLPTPERMLEGVADPIIGLMPTGWVHRQLSTGRSLILIDGVDELAASDRKAVRDWIRNLLFVYPNNRIVVTSRPHAAASRWLKSEEFTSANIDRMRPSEVQNLICHWHNAIRQAKSTPCNSTDLHEYERSIKAQLDSSPHLQGIATSPLLCAMLCALNLDRHSALPLDRMGVYAAALDMLLERRDIERKVPSYKDIDLRARDKIDLLQHLAWRLSINGRTQLTRDDAIQRLSERLATMPLSNSDPELILDHLLQRSGIIRQPAVDRIDFVHRTFQEYLTARETAEQGDVGLLVGYAHLDTWRETIIMAAGHGNHPTRQNLLDGILDRADTEPRHSRSLRLLAAACLETIGSITGDLRNRIEYGLSKTIPPRRINEAQSLASAGPALIHNAPRNLHSYSDTASRALARSVALVGGPQAIQILGSYAADQRMIIRQELFDLCGYFNPKEYAEIVLSRMPEFFSRIWIRNRSQLQAVRNLSLFNRVDYLSLHEVEDLNRDLENLPPISSVWFHGEIEDISALVTHADSLTRVVIWSKAPITDLEPLRHLRMLESLVISHPKGFDNLEHLETLSRLKELWLYDCDRVQSFSVLLNLPALQSLRIATPAKPGFWKMLADLPGLDELDILGSIPPPTGLRGIASARPELKNLRLMDAHWLDELSGITGISNLEQVHIDSSKLADIRPLNHLPELNTIDLACPMVHDLAPLADCPNLKTLYLRSCMRDVDLSPLKNQDLTLYVDDRATFKRWKKKLGSRVNLQSFGL</sequence>
<keyword evidence="2" id="KW-0067">ATP-binding</keyword>
<dbReference type="SUPFAM" id="SSF52540">
    <property type="entry name" value="P-loop containing nucleoside triphosphate hydrolases"/>
    <property type="match status" value="1"/>
</dbReference>
<feature type="domain" description="NACHT" evidence="3">
    <location>
        <begin position="282"/>
        <end position="618"/>
    </location>
</feature>
<dbReference type="PANTHER" id="PTHR46844:SF1">
    <property type="entry name" value="SLR5058 PROTEIN"/>
    <property type="match status" value="1"/>
</dbReference>
<dbReference type="SUPFAM" id="SSF52058">
    <property type="entry name" value="L domain-like"/>
    <property type="match status" value="1"/>
</dbReference>
<dbReference type="Proteomes" id="UP001285352">
    <property type="component" value="Unassembled WGS sequence"/>
</dbReference>
<comment type="caution">
    <text evidence="4">The sequence shown here is derived from an EMBL/GenBank/DDBJ whole genome shotgun (WGS) entry which is preliminary data.</text>
</comment>
<evidence type="ECO:0000256" key="1">
    <source>
        <dbReference type="ARBA" id="ARBA00022741"/>
    </source>
</evidence>
<dbReference type="InterPro" id="IPR054547">
    <property type="entry name" value="NNH1"/>
</dbReference>
<dbReference type="Pfam" id="PF22733">
    <property type="entry name" value="NNH1"/>
    <property type="match status" value="1"/>
</dbReference>
<dbReference type="InterPro" id="IPR027417">
    <property type="entry name" value="P-loop_NTPase"/>
</dbReference>
<name>A0ABU4V9G1_9PSEU</name>
<evidence type="ECO:0000259" key="3">
    <source>
        <dbReference type="PROSITE" id="PS50837"/>
    </source>
</evidence>
<keyword evidence="1" id="KW-0547">Nucleotide-binding</keyword>
<dbReference type="Gene3D" id="3.40.50.300">
    <property type="entry name" value="P-loop containing nucleotide triphosphate hydrolases"/>
    <property type="match status" value="1"/>
</dbReference>